<feature type="signal peptide" evidence="1">
    <location>
        <begin position="1"/>
        <end position="30"/>
    </location>
</feature>
<name>A0A8J2BMZ3_9BACT</name>
<feature type="chain" id="PRO_5035184069" description="SCP2 domain-containing protein" evidence="1">
    <location>
        <begin position="31"/>
        <end position="182"/>
    </location>
</feature>
<reference evidence="2" key="1">
    <citation type="submission" date="2021-02" db="EMBL/GenBank/DDBJ databases">
        <authorList>
            <person name="Cremers G."/>
            <person name="Picone N."/>
        </authorList>
    </citation>
    <scope>NUCLEOTIDE SEQUENCE</scope>
    <source>
        <strain evidence="2">PQ17</strain>
    </source>
</reference>
<dbReference type="Proteomes" id="UP000663859">
    <property type="component" value="Unassembled WGS sequence"/>
</dbReference>
<keyword evidence="3" id="KW-1185">Reference proteome</keyword>
<dbReference type="EMBL" id="CAJNOB010000003">
    <property type="protein sequence ID" value="CAF0692016.1"/>
    <property type="molecule type" value="Genomic_DNA"/>
</dbReference>
<evidence type="ECO:0008006" key="4">
    <source>
        <dbReference type="Google" id="ProtNLM"/>
    </source>
</evidence>
<evidence type="ECO:0000256" key="1">
    <source>
        <dbReference type="SAM" id="SignalP"/>
    </source>
</evidence>
<protein>
    <recommendedName>
        <fullName evidence="4">SCP2 domain-containing protein</fullName>
    </recommendedName>
</protein>
<dbReference type="AlphaFoldDB" id="A0A8J2BMZ3"/>
<organism evidence="2 3">
    <name type="scientific">Candidatus Methylacidithermus pantelleriae</name>
    <dbReference type="NCBI Taxonomy" id="2744239"/>
    <lineage>
        <taxon>Bacteria</taxon>
        <taxon>Pseudomonadati</taxon>
        <taxon>Verrucomicrobiota</taxon>
        <taxon>Methylacidiphilae</taxon>
        <taxon>Methylacidiphilales</taxon>
        <taxon>Methylacidiphilaceae</taxon>
        <taxon>Candidatus Methylacidithermus</taxon>
    </lineage>
</organism>
<proteinExistence type="predicted"/>
<evidence type="ECO:0000313" key="2">
    <source>
        <dbReference type="EMBL" id="CAF0692016.1"/>
    </source>
</evidence>
<keyword evidence="1" id="KW-0732">Signal</keyword>
<evidence type="ECO:0000313" key="3">
    <source>
        <dbReference type="Proteomes" id="UP000663859"/>
    </source>
</evidence>
<sequence length="182" mass="19963">MVRNRILALRRTVWLGVVCARAFATSFASACREWATGKLRPKEAILFLLMFATCKILEIFQKDLPEIAVYLARGPEGIIRIGLEPSRWFLWIALEGGKAYGGTPPEPGSARAEILFRDAGVALGVLRQKSDAQAAIGLGQIRIVGFLPLVEKLEGTLELLRRGIFRAEAGKDGSQEEAIEKA</sequence>
<gene>
    <name evidence="2" type="ORF">MPNT_110055</name>
</gene>
<accession>A0A8J2BMZ3</accession>
<comment type="caution">
    <text evidence="2">The sequence shown here is derived from an EMBL/GenBank/DDBJ whole genome shotgun (WGS) entry which is preliminary data.</text>
</comment>